<keyword evidence="2" id="KW-0732">Signal</keyword>
<gene>
    <name evidence="3" type="ORF">EU556_15645</name>
</gene>
<feature type="compositionally biased region" description="Basic and acidic residues" evidence="1">
    <location>
        <begin position="36"/>
        <end position="45"/>
    </location>
</feature>
<feature type="chain" id="PRO_5021269722" description="Spy/CpxP family protein refolding chaperone" evidence="2">
    <location>
        <begin position="24"/>
        <end position="156"/>
    </location>
</feature>
<name>A0A4Z0P3Q0_9BACT</name>
<evidence type="ECO:0000256" key="1">
    <source>
        <dbReference type="SAM" id="MobiDB-lite"/>
    </source>
</evidence>
<dbReference type="OrthoDB" id="853708at2"/>
<keyword evidence="4" id="KW-1185">Reference proteome</keyword>
<evidence type="ECO:0008006" key="5">
    <source>
        <dbReference type="Google" id="ProtNLM"/>
    </source>
</evidence>
<feature type="region of interest" description="Disordered" evidence="1">
    <location>
        <begin position="23"/>
        <end position="66"/>
    </location>
</feature>
<feature type="region of interest" description="Disordered" evidence="1">
    <location>
        <begin position="95"/>
        <end position="156"/>
    </location>
</feature>
<feature type="compositionally biased region" description="Polar residues" evidence="1">
    <location>
        <begin position="23"/>
        <end position="34"/>
    </location>
</feature>
<comment type="caution">
    <text evidence="3">The sequence shown here is derived from an EMBL/GenBank/DDBJ whole genome shotgun (WGS) entry which is preliminary data.</text>
</comment>
<reference evidence="3 4" key="1">
    <citation type="submission" date="2019-04" db="EMBL/GenBank/DDBJ databases">
        <authorList>
            <person name="Feng G."/>
            <person name="Zhang J."/>
            <person name="Zhu H."/>
        </authorList>
    </citation>
    <scope>NUCLEOTIDE SEQUENCE [LARGE SCALE GENOMIC DNA]</scope>
    <source>
        <strain evidence="3 4">92R-1</strain>
    </source>
</reference>
<proteinExistence type="predicted"/>
<organism evidence="3 4">
    <name type="scientific">Hymenobacter fodinae</name>
    <dbReference type="NCBI Taxonomy" id="2510796"/>
    <lineage>
        <taxon>Bacteria</taxon>
        <taxon>Pseudomonadati</taxon>
        <taxon>Bacteroidota</taxon>
        <taxon>Cytophagia</taxon>
        <taxon>Cytophagales</taxon>
        <taxon>Hymenobacteraceae</taxon>
        <taxon>Hymenobacter</taxon>
    </lineage>
</organism>
<feature type="compositionally biased region" description="Basic and acidic residues" evidence="1">
    <location>
        <begin position="141"/>
        <end position="156"/>
    </location>
</feature>
<dbReference type="EMBL" id="SRLA01000003">
    <property type="protein sequence ID" value="TGE06284.1"/>
    <property type="molecule type" value="Genomic_DNA"/>
</dbReference>
<dbReference type="AlphaFoldDB" id="A0A4Z0P3Q0"/>
<sequence>MRKLLAASLFVGALAGATLSVTAQDQTAPSTQKVKAQKDKTKIKGDNTAARPKGRGPSGPGGRGNMLAEMTKDLNLTADQQTRVKAIQQEQLQQMQAMREQGSAGGDRQAMMTQMSSLDESTDTKLKAVLTPEQFQKYQAKKQERMRDRRPGGGAK</sequence>
<evidence type="ECO:0000313" key="4">
    <source>
        <dbReference type="Proteomes" id="UP000298337"/>
    </source>
</evidence>
<accession>A0A4Z0P3Q0</accession>
<dbReference type="RefSeq" id="WP_135435076.1">
    <property type="nucleotide sequence ID" value="NZ_SRLA01000003.1"/>
</dbReference>
<protein>
    <recommendedName>
        <fullName evidence="5">Spy/CpxP family protein refolding chaperone</fullName>
    </recommendedName>
</protein>
<evidence type="ECO:0000256" key="2">
    <source>
        <dbReference type="SAM" id="SignalP"/>
    </source>
</evidence>
<dbReference type="Proteomes" id="UP000298337">
    <property type="component" value="Unassembled WGS sequence"/>
</dbReference>
<evidence type="ECO:0000313" key="3">
    <source>
        <dbReference type="EMBL" id="TGE06284.1"/>
    </source>
</evidence>
<feature type="signal peptide" evidence="2">
    <location>
        <begin position="1"/>
        <end position="23"/>
    </location>
</feature>